<gene>
    <name evidence="1" type="ORF">K443DRAFT_656370</name>
</gene>
<keyword evidence="2" id="KW-1185">Reference proteome</keyword>
<dbReference type="EMBL" id="KN839049">
    <property type="protein sequence ID" value="KIJ91136.1"/>
    <property type="molecule type" value="Genomic_DNA"/>
</dbReference>
<dbReference type="Proteomes" id="UP000054477">
    <property type="component" value="Unassembled WGS sequence"/>
</dbReference>
<accession>A0A0C9X0R2</accession>
<sequence>MASQEKFREKSVQDKIMSPTLVMVGRRKLLSNFTRRHLFSDVTAAVGRCVQRSGDIFHSPHAKITHFVKSMAMAVQHHTDTNEMFLVQLLSKQVGAPFRTVVDLCLHCDFDWFSNMTEPFSSLPLLKVDVLSPKIRDAPVRFENHLPSTLQKVRLIEILDWISKINPDHAISDIFLIYDPNERVINISTNGGLCRLELRSMSSEHIKTTLNSVFGQSSEDILDELLCEPRYGNLKRLTIEPADCMRQVCAVYLVDKLPHCGSRGIFTGTKLPKVPKLSP</sequence>
<evidence type="ECO:0000313" key="1">
    <source>
        <dbReference type="EMBL" id="KIJ91136.1"/>
    </source>
</evidence>
<reference evidence="1 2" key="1">
    <citation type="submission" date="2014-04" db="EMBL/GenBank/DDBJ databases">
        <authorList>
            <consortium name="DOE Joint Genome Institute"/>
            <person name="Kuo A."/>
            <person name="Kohler A."/>
            <person name="Nagy L.G."/>
            <person name="Floudas D."/>
            <person name="Copeland A."/>
            <person name="Barry K.W."/>
            <person name="Cichocki N."/>
            <person name="Veneault-Fourrey C."/>
            <person name="LaButti K."/>
            <person name="Lindquist E.A."/>
            <person name="Lipzen A."/>
            <person name="Lundell T."/>
            <person name="Morin E."/>
            <person name="Murat C."/>
            <person name="Sun H."/>
            <person name="Tunlid A."/>
            <person name="Henrissat B."/>
            <person name="Grigoriev I.V."/>
            <person name="Hibbett D.S."/>
            <person name="Martin F."/>
            <person name="Nordberg H.P."/>
            <person name="Cantor M.N."/>
            <person name="Hua S.X."/>
        </authorList>
    </citation>
    <scope>NUCLEOTIDE SEQUENCE [LARGE SCALE GENOMIC DNA]</scope>
    <source>
        <strain evidence="1 2">LaAM-08-1</strain>
    </source>
</reference>
<organism evidence="1 2">
    <name type="scientific">Laccaria amethystina LaAM-08-1</name>
    <dbReference type="NCBI Taxonomy" id="1095629"/>
    <lineage>
        <taxon>Eukaryota</taxon>
        <taxon>Fungi</taxon>
        <taxon>Dikarya</taxon>
        <taxon>Basidiomycota</taxon>
        <taxon>Agaricomycotina</taxon>
        <taxon>Agaricomycetes</taxon>
        <taxon>Agaricomycetidae</taxon>
        <taxon>Agaricales</taxon>
        <taxon>Agaricineae</taxon>
        <taxon>Hydnangiaceae</taxon>
        <taxon>Laccaria</taxon>
    </lineage>
</organism>
<protein>
    <submittedName>
        <fullName evidence="1">Uncharacterized protein</fullName>
    </submittedName>
</protein>
<dbReference type="HOGENOM" id="CLU_997712_0_0_1"/>
<proteinExistence type="predicted"/>
<evidence type="ECO:0000313" key="2">
    <source>
        <dbReference type="Proteomes" id="UP000054477"/>
    </source>
</evidence>
<reference evidence="2" key="2">
    <citation type="submission" date="2015-01" db="EMBL/GenBank/DDBJ databases">
        <title>Evolutionary Origins and Diversification of the Mycorrhizal Mutualists.</title>
        <authorList>
            <consortium name="DOE Joint Genome Institute"/>
            <consortium name="Mycorrhizal Genomics Consortium"/>
            <person name="Kohler A."/>
            <person name="Kuo A."/>
            <person name="Nagy L.G."/>
            <person name="Floudas D."/>
            <person name="Copeland A."/>
            <person name="Barry K.W."/>
            <person name="Cichocki N."/>
            <person name="Veneault-Fourrey C."/>
            <person name="LaButti K."/>
            <person name="Lindquist E.A."/>
            <person name="Lipzen A."/>
            <person name="Lundell T."/>
            <person name="Morin E."/>
            <person name="Murat C."/>
            <person name="Riley R."/>
            <person name="Ohm R."/>
            <person name="Sun H."/>
            <person name="Tunlid A."/>
            <person name="Henrissat B."/>
            <person name="Grigoriev I.V."/>
            <person name="Hibbett D.S."/>
            <person name="Martin F."/>
        </authorList>
    </citation>
    <scope>NUCLEOTIDE SEQUENCE [LARGE SCALE GENOMIC DNA]</scope>
    <source>
        <strain evidence="2">LaAM-08-1</strain>
    </source>
</reference>
<dbReference type="AlphaFoldDB" id="A0A0C9X0R2"/>
<name>A0A0C9X0R2_9AGAR</name>